<dbReference type="Proteomes" id="UP000838756">
    <property type="component" value="Unassembled WGS sequence"/>
</dbReference>
<proteinExistence type="predicted"/>
<feature type="non-terminal residue" evidence="1">
    <location>
        <position position="1"/>
    </location>
</feature>
<dbReference type="AlphaFoldDB" id="A0A8S4QCV8"/>
<evidence type="ECO:0000313" key="2">
    <source>
        <dbReference type="Proteomes" id="UP000838756"/>
    </source>
</evidence>
<comment type="caution">
    <text evidence="1">The sequence shown here is derived from an EMBL/GenBank/DDBJ whole genome shotgun (WGS) entry which is preliminary data.</text>
</comment>
<dbReference type="OrthoDB" id="191673at2759"/>
<organism evidence="1 2">
    <name type="scientific">Pararge aegeria aegeria</name>
    <dbReference type="NCBI Taxonomy" id="348720"/>
    <lineage>
        <taxon>Eukaryota</taxon>
        <taxon>Metazoa</taxon>
        <taxon>Ecdysozoa</taxon>
        <taxon>Arthropoda</taxon>
        <taxon>Hexapoda</taxon>
        <taxon>Insecta</taxon>
        <taxon>Pterygota</taxon>
        <taxon>Neoptera</taxon>
        <taxon>Endopterygota</taxon>
        <taxon>Lepidoptera</taxon>
        <taxon>Glossata</taxon>
        <taxon>Ditrysia</taxon>
        <taxon>Papilionoidea</taxon>
        <taxon>Nymphalidae</taxon>
        <taxon>Satyrinae</taxon>
        <taxon>Satyrini</taxon>
        <taxon>Parargina</taxon>
        <taxon>Pararge</taxon>
    </lineage>
</organism>
<name>A0A8S4QCV8_9NEOP</name>
<accession>A0A8S4QCV8</accession>
<gene>
    <name evidence="1" type="primary">jg25556</name>
    <name evidence="1" type="ORF">PAEG_LOCUS444</name>
</gene>
<sequence length="80" mass="8932">LCYTLLEQRCPPVEKSQVVLALTVRLLTNAVTADRCITCCVYPLVKWPASINTLATKMLDIALFSLEKHLFVSDRYSVGS</sequence>
<protein>
    <submittedName>
        <fullName evidence="1">Jg25556 protein</fullName>
    </submittedName>
</protein>
<reference evidence="1" key="1">
    <citation type="submission" date="2022-03" db="EMBL/GenBank/DDBJ databases">
        <authorList>
            <person name="Lindestad O."/>
        </authorList>
    </citation>
    <scope>NUCLEOTIDE SEQUENCE</scope>
</reference>
<dbReference type="EMBL" id="CAKXAJ010001424">
    <property type="protein sequence ID" value="CAH2207824.1"/>
    <property type="molecule type" value="Genomic_DNA"/>
</dbReference>
<keyword evidence="2" id="KW-1185">Reference proteome</keyword>
<evidence type="ECO:0000313" key="1">
    <source>
        <dbReference type="EMBL" id="CAH2207824.1"/>
    </source>
</evidence>